<evidence type="ECO:0000256" key="5">
    <source>
        <dbReference type="ARBA" id="ARBA00022839"/>
    </source>
</evidence>
<dbReference type="Gene3D" id="1.10.287.1040">
    <property type="entry name" value="Exonuclease VII, small subunit"/>
    <property type="match status" value="1"/>
</dbReference>
<dbReference type="OrthoDB" id="427334at2"/>
<comment type="caution">
    <text evidence="7">The sequence shown here is derived from an EMBL/GenBank/DDBJ whole genome shotgun (WGS) entry which is preliminary data.</text>
</comment>
<gene>
    <name evidence="6" type="primary">xseB</name>
    <name evidence="7" type="ORF">NIES2119_10355</name>
</gene>
<protein>
    <recommendedName>
        <fullName evidence="6">Exodeoxyribonuclease 7 small subunit</fullName>
        <ecNumber evidence="6">3.1.11.6</ecNumber>
    </recommendedName>
    <alternativeName>
        <fullName evidence="6">Exodeoxyribonuclease VII small subunit</fullName>
        <shortName evidence="6">Exonuclease VII small subunit</shortName>
    </alternativeName>
</protein>
<dbReference type="InterPro" id="IPR003761">
    <property type="entry name" value="Exonuc_VII_S"/>
</dbReference>
<dbReference type="HAMAP" id="MF_00337">
    <property type="entry name" value="Exonuc_7_S"/>
    <property type="match status" value="1"/>
</dbReference>
<dbReference type="GO" id="GO:0009318">
    <property type="term" value="C:exodeoxyribonuclease VII complex"/>
    <property type="evidence" value="ECO:0007669"/>
    <property type="project" value="UniProtKB-UniRule"/>
</dbReference>
<evidence type="ECO:0000313" key="8">
    <source>
        <dbReference type="Proteomes" id="UP000185860"/>
    </source>
</evidence>
<keyword evidence="5 6" id="KW-0269">Exonuclease</keyword>
<dbReference type="Proteomes" id="UP000185860">
    <property type="component" value="Unassembled WGS sequence"/>
</dbReference>
<comment type="catalytic activity">
    <reaction evidence="6">
        <text>Exonucleolytic cleavage in either 5'- to 3'- or 3'- to 5'-direction to yield nucleoside 5'-phosphates.</text>
        <dbReference type="EC" id="3.1.11.6"/>
    </reaction>
</comment>
<comment type="function">
    <text evidence="6">Bidirectionally degrades single-stranded DNA into large acid-insoluble oligonucleotides, which are then degraded further into small acid-soluble oligonucleotides.</text>
</comment>
<name>A0A1U7IMI7_9CYAN</name>
<evidence type="ECO:0000256" key="1">
    <source>
        <dbReference type="ARBA" id="ARBA00009998"/>
    </source>
</evidence>
<evidence type="ECO:0000313" key="7">
    <source>
        <dbReference type="EMBL" id="OKH38425.1"/>
    </source>
</evidence>
<dbReference type="GO" id="GO:0005737">
    <property type="term" value="C:cytoplasm"/>
    <property type="evidence" value="ECO:0007669"/>
    <property type="project" value="UniProtKB-SubCell"/>
</dbReference>
<evidence type="ECO:0000256" key="4">
    <source>
        <dbReference type="ARBA" id="ARBA00022801"/>
    </source>
</evidence>
<evidence type="ECO:0000256" key="2">
    <source>
        <dbReference type="ARBA" id="ARBA00022490"/>
    </source>
</evidence>
<dbReference type="Pfam" id="PF02609">
    <property type="entry name" value="Exonuc_VII_S"/>
    <property type="match status" value="1"/>
</dbReference>
<dbReference type="NCBIfam" id="TIGR01280">
    <property type="entry name" value="xseB"/>
    <property type="match status" value="1"/>
</dbReference>
<sequence>MSKSIRKESEEVLLQEGFNYEETVARVEEIVAEIESGELELGEVFDEFAIAVEALLKCQNFLSQKKQKVNLLIETLEEETESF</sequence>
<dbReference type="SUPFAM" id="SSF116842">
    <property type="entry name" value="XseB-like"/>
    <property type="match status" value="1"/>
</dbReference>
<dbReference type="GO" id="GO:0008855">
    <property type="term" value="F:exodeoxyribonuclease VII activity"/>
    <property type="evidence" value="ECO:0007669"/>
    <property type="project" value="UniProtKB-UniRule"/>
</dbReference>
<dbReference type="EMBL" id="MRCE01000008">
    <property type="protein sequence ID" value="OKH38425.1"/>
    <property type="molecule type" value="Genomic_DNA"/>
</dbReference>
<keyword evidence="3 6" id="KW-0540">Nuclease</keyword>
<dbReference type="RefSeq" id="WP_073593389.1">
    <property type="nucleotide sequence ID" value="NZ_MRCE01000008.1"/>
</dbReference>
<evidence type="ECO:0000256" key="3">
    <source>
        <dbReference type="ARBA" id="ARBA00022722"/>
    </source>
</evidence>
<reference evidence="7 8" key="1">
    <citation type="submission" date="2016-11" db="EMBL/GenBank/DDBJ databases">
        <title>Draft Genome Sequences of Nine Cyanobacterial Strains from Diverse Habitats.</title>
        <authorList>
            <person name="Zhu T."/>
            <person name="Hou S."/>
            <person name="Lu X."/>
            <person name="Hess W.R."/>
        </authorList>
    </citation>
    <scope>NUCLEOTIDE SEQUENCE [LARGE SCALE GENOMIC DNA]</scope>
    <source>
        <strain evidence="7 8">IAM M-71</strain>
    </source>
</reference>
<organism evidence="7 8">
    <name type="scientific">[Phormidium ambiguum] IAM M-71</name>
    <dbReference type="NCBI Taxonomy" id="454136"/>
    <lineage>
        <taxon>Bacteria</taxon>
        <taxon>Bacillati</taxon>
        <taxon>Cyanobacteriota</taxon>
        <taxon>Cyanophyceae</taxon>
        <taxon>Oscillatoriophycideae</taxon>
        <taxon>Aerosakkonematales</taxon>
        <taxon>Aerosakkonemataceae</taxon>
        <taxon>Floridanema</taxon>
    </lineage>
</organism>
<dbReference type="AlphaFoldDB" id="A0A1U7IMI7"/>
<dbReference type="GO" id="GO:0006308">
    <property type="term" value="P:DNA catabolic process"/>
    <property type="evidence" value="ECO:0007669"/>
    <property type="project" value="UniProtKB-UniRule"/>
</dbReference>
<keyword evidence="4 6" id="KW-0378">Hydrolase</keyword>
<comment type="subcellular location">
    <subcellularLocation>
        <location evidence="6">Cytoplasm</location>
    </subcellularLocation>
</comment>
<comment type="subunit">
    <text evidence="6">Heterooligomer composed of large and small subunits.</text>
</comment>
<dbReference type="InterPro" id="IPR037004">
    <property type="entry name" value="Exonuc_VII_ssu_sf"/>
</dbReference>
<keyword evidence="2 6" id="KW-0963">Cytoplasm</keyword>
<dbReference type="STRING" id="454136.NIES2119_10355"/>
<comment type="similarity">
    <text evidence="1 6">Belongs to the XseB family.</text>
</comment>
<accession>A0A1U7IMI7</accession>
<dbReference type="EC" id="3.1.11.6" evidence="6"/>
<evidence type="ECO:0000256" key="6">
    <source>
        <dbReference type="HAMAP-Rule" id="MF_00337"/>
    </source>
</evidence>
<proteinExistence type="inferred from homology"/>